<dbReference type="Proteomes" id="UP001054945">
    <property type="component" value="Unassembled WGS sequence"/>
</dbReference>
<gene>
    <name evidence="1" type="ORF">CEXT_507131</name>
</gene>
<accession>A0AAV4US73</accession>
<dbReference type="EMBL" id="BPLR01013353">
    <property type="protein sequence ID" value="GIY60647.1"/>
    <property type="molecule type" value="Genomic_DNA"/>
</dbReference>
<name>A0AAV4US73_CAEEX</name>
<keyword evidence="2" id="KW-1185">Reference proteome</keyword>
<proteinExistence type="predicted"/>
<comment type="caution">
    <text evidence="1">The sequence shown here is derived from an EMBL/GenBank/DDBJ whole genome shotgun (WGS) entry which is preliminary data.</text>
</comment>
<evidence type="ECO:0000313" key="1">
    <source>
        <dbReference type="EMBL" id="GIY60647.1"/>
    </source>
</evidence>
<organism evidence="1 2">
    <name type="scientific">Caerostris extrusa</name>
    <name type="common">Bark spider</name>
    <name type="synonym">Caerostris bankana</name>
    <dbReference type="NCBI Taxonomy" id="172846"/>
    <lineage>
        <taxon>Eukaryota</taxon>
        <taxon>Metazoa</taxon>
        <taxon>Ecdysozoa</taxon>
        <taxon>Arthropoda</taxon>
        <taxon>Chelicerata</taxon>
        <taxon>Arachnida</taxon>
        <taxon>Araneae</taxon>
        <taxon>Araneomorphae</taxon>
        <taxon>Entelegynae</taxon>
        <taxon>Araneoidea</taxon>
        <taxon>Araneidae</taxon>
        <taxon>Caerostris</taxon>
    </lineage>
</organism>
<reference evidence="1 2" key="1">
    <citation type="submission" date="2021-06" db="EMBL/GenBank/DDBJ databases">
        <title>Caerostris extrusa draft genome.</title>
        <authorList>
            <person name="Kono N."/>
            <person name="Arakawa K."/>
        </authorList>
    </citation>
    <scope>NUCLEOTIDE SEQUENCE [LARGE SCALE GENOMIC DNA]</scope>
</reference>
<sequence length="162" mass="18512">MIRPLRPLRKLFFNRNPLRFKTFESIQLQPICGNLVSSLNEGEARKMAITKEPKLPPKFPALLSSKKSDNYKAEFPVSESNQDHVSNSSHNSIPGSIIRPLRSLRKLFFHFGTRFPSKLLNRLRDPIYGNLVSSLNGRGRKGEPEKMAIIKEPKLTPVPRLH</sequence>
<dbReference type="AlphaFoldDB" id="A0AAV4US73"/>
<evidence type="ECO:0000313" key="2">
    <source>
        <dbReference type="Proteomes" id="UP001054945"/>
    </source>
</evidence>
<protein>
    <submittedName>
        <fullName evidence="1">Uncharacterized protein</fullName>
    </submittedName>
</protein>